<protein>
    <recommendedName>
        <fullName evidence="15">ATP-dependent zinc metalloprotease FtsH</fullName>
        <ecNumber evidence="15">3.4.24.-</ecNumber>
    </recommendedName>
</protein>
<dbReference type="GO" id="GO:0004176">
    <property type="term" value="F:ATP-dependent peptidase activity"/>
    <property type="evidence" value="ECO:0007669"/>
    <property type="project" value="InterPro"/>
</dbReference>
<dbReference type="Gene3D" id="3.40.50.300">
    <property type="entry name" value="P-loop containing nucleotide triphosphate hydrolases"/>
    <property type="match status" value="1"/>
</dbReference>
<comment type="similarity">
    <text evidence="16">Belongs to the AAA ATPase family.</text>
</comment>
<dbReference type="EC" id="3.4.24.-" evidence="15"/>
<evidence type="ECO:0000256" key="14">
    <source>
        <dbReference type="ARBA" id="ARBA00061570"/>
    </source>
</evidence>
<keyword evidence="11 15" id="KW-1133">Transmembrane helix</keyword>
<organism evidence="18 19">
    <name type="scientific">Sulfobacillus acidophilus</name>
    <dbReference type="NCBI Taxonomy" id="53633"/>
    <lineage>
        <taxon>Bacteria</taxon>
        <taxon>Bacillati</taxon>
        <taxon>Bacillota</taxon>
        <taxon>Clostridia</taxon>
        <taxon>Eubacteriales</taxon>
        <taxon>Clostridiales Family XVII. Incertae Sedis</taxon>
        <taxon>Sulfobacillus</taxon>
    </lineage>
</organism>
<dbReference type="InterPro" id="IPR003959">
    <property type="entry name" value="ATPase_AAA_core"/>
</dbReference>
<dbReference type="GO" id="GO:0005886">
    <property type="term" value="C:plasma membrane"/>
    <property type="evidence" value="ECO:0007669"/>
    <property type="project" value="UniProtKB-SubCell"/>
</dbReference>
<keyword evidence="7 15" id="KW-0547">Nucleotide-binding</keyword>
<evidence type="ECO:0000256" key="13">
    <source>
        <dbReference type="ARBA" id="ARBA00023136"/>
    </source>
</evidence>
<dbReference type="FunFam" id="1.10.8.60:FF:000001">
    <property type="entry name" value="ATP-dependent zinc metalloprotease FtsH"/>
    <property type="match status" value="1"/>
</dbReference>
<feature type="binding site" evidence="15">
    <location>
        <position position="496"/>
    </location>
    <ligand>
        <name>Zn(2+)</name>
        <dbReference type="ChEBI" id="CHEBI:29105"/>
        <note>catalytic</note>
    </ligand>
</feature>
<dbReference type="FunFam" id="3.40.50.300:FF:000001">
    <property type="entry name" value="ATP-dependent zinc metalloprotease FtsH"/>
    <property type="match status" value="1"/>
</dbReference>
<dbReference type="InterPro" id="IPR027417">
    <property type="entry name" value="P-loop_NTPase"/>
</dbReference>
<dbReference type="SUPFAM" id="SSF140990">
    <property type="entry name" value="FtsH protease domain-like"/>
    <property type="match status" value="1"/>
</dbReference>
<feature type="binding site" evidence="15">
    <location>
        <begin position="198"/>
        <end position="205"/>
    </location>
    <ligand>
        <name>ATP</name>
        <dbReference type="ChEBI" id="CHEBI:30616"/>
    </ligand>
</feature>
<dbReference type="Proteomes" id="UP000241848">
    <property type="component" value="Unassembled WGS sequence"/>
</dbReference>
<dbReference type="PROSITE" id="PS00674">
    <property type="entry name" value="AAA"/>
    <property type="match status" value="1"/>
</dbReference>
<keyword evidence="18" id="KW-0132">Cell division</keyword>
<dbReference type="InterPro" id="IPR041569">
    <property type="entry name" value="AAA_lid_3"/>
</dbReference>
<dbReference type="InterPro" id="IPR003960">
    <property type="entry name" value="ATPase_AAA_CS"/>
</dbReference>
<dbReference type="InterPro" id="IPR005936">
    <property type="entry name" value="FtsH"/>
</dbReference>
<evidence type="ECO:0000256" key="9">
    <source>
        <dbReference type="ARBA" id="ARBA00022833"/>
    </source>
</evidence>
<dbReference type="GO" id="GO:0005524">
    <property type="term" value="F:ATP binding"/>
    <property type="evidence" value="ECO:0007669"/>
    <property type="project" value="UniProtKB-UniRule"/>
</dbReference>
<dbReference type="HAMAP" id="MF_01458">
    <property type="entry name" value="FtsH"/>
    <property type="match status" value="1"/>
</dbReference>
<accession>A0A2T2WLD8</accession>
<comment type="similarity">
    <text evidence="14 15">In the central section; belongs to the AAA ATPase family.</text>
</comment>
<evidence type="ECO:0000256" key="10">
    <source>
        <dbReference type="ARBA" id="ARBA00022840"/>
    </source>
</evidence>
<feature type="transmembrane region" description="Helical" evidence="15">
    <location>
        <begin position="105"/>
        <end position="127"/>
    </location>
</feature>
<dbReference type="GO" id="GO:0051301">
    <property type="term" value="P:cell division"/>
    <property type="evidence" value="ECO:0007669"/>
    <property type="project" value="UniProtKB-KW"/>
</dbReference>
<dbReference type="Pfam" id="PF17862">
    <property type="entry name" value="AAA_lid_3"/>
    <property type="match status" value="1"/>
</dbReference>
<comment type="function">
    <text evidence="15">Acts as a processive, ATP-dependent zinc metallopeptidase for both cytoplasmic and membrane proteins. Plays a role in the quality control of integral membrane proteins.</text>
</comment>
<dbReference type="GO" id="GO:0008270">
    <property type="term" value="F:zinc ion binding"/>
    <property type="evidence" value="ECO:0007669"/>
    <property type="project" value="UniProtKB-UniRule"/>
</dbReference>
<keyword evidence="9 15" id="KW-0862">Zinc</keyword>
<feature type="domain" description="AAA+ ATPase" evidence="17">
    <location>
        <begin position="190"/>
        <end position="329"/>
    </location>
</feature>
<dbReference type="InterPro" id="IPR037219">
    <property type="entry name" value="Peptidase_M41-like"/>
</dbReference>
<keyword evidence="4 15" id="KW-0645">Protease</keyword>
<evidence type="ECO:0000256" key="1">
    <source>
        <dbReference type="ARBA" id="ARBA00004370"/>
    </source>
</evidence>
<evidence type="ECO:0000256" key="3">
    <source>
        <dbReference type="ARBA" id="ARBA00022475"/>
    </source>
</evidence>
<evidence type="ECO:0000256" key="11">
    <source>
        <dbReference type="ARBA" id="ARBA00022989"/>
    </source>
</evidence>
<feature type="transmembrane region" description="Helical" evidence="15">
    <location>
        <begin position="7"/>
        <end position="26"/>
    </location>
</feature>
<dbReference type="PANTHER" id="PTHR23076">
    <property type="entry name" value="METALLOPROTEASE M41 FTSH"/>
    <property type="match status" value="1"/>
</dbReference>
<dbReference type="AlphaFoldDB" id="A0A2T2WLD8"/>
<evidence type="ECO:0000256" key="7">
    <source>
        <dbReference type="ARBA" id="ARBA00022741"/>
    </source>
</evidence>
<dbReference type="Gene3D" id="1.10.8.60">
    <property type="match status" value="1"/>
</dbReference>
<reference evidence="18 19" key="1">
    <citation type="journal article" date="2014" name="BMC Genomics">
        <title>Comparison of environmental and isolate Sulfobacillus genomes reveals diverse carbon, sulfur, nitrogen, and hydrogen metabolisms.</title>
        <authorList>
            <person name="Justice N.B."/>
            <person name="Norman A."/>
            <person name="Brown C.T."/>
            <person name="Singh A."/>
            <person name="Thomas B.C."/>
            <person name="Banfield J.F."/>
        </authorList>
    </citation>
    <scope>NUCLEOTIDE SEQUENCE [LARGE SCALE GENOMIC DNA]</scope>
    <source>
        <strain evidence="18">AMDSBA3</strain>
    </source>
</reference>
<keyword evidence="6 15" id="KW-0479">Metal-binding</keyword>
<proteinExistence type="inferred from homology"/>
<evidence type="ECO:0000256" key="6">
    <source>
        <dbReference type="ARBA" id="ARBA00022723"/>
    </source>
</evidence>
<keyword evidence="3 15" id="KW-1003">Cell membrane</keyword>
<dbReference type="PANTHER" id="PTHR23076:SF97">
    <property type="entry name" value="ATP-DEPENDENT ZINC METALLOPROTEASE YME1L1"/>
    <property type="match status" value="1"/>
</dbReference>
<feature type="active site" evidence="15">
    <location>
        <position position="421"/>
    </location>
</feature>
<feature type="binding site" evidence="15">
    <location>
        <position position="424"/>
    </location>
    <ligand>
        <name>Zn(2+)</name>
        <dbReference type="ChEBI" id="CHEBI:29105"/>
        <note>catalytic</note>
    </ligand>
</feature>
<dbReference type="InterPro" id="IPR003593">
    <property type="entry name" value="AAA+_ATPase"/>
</dbReference>
<dbReference type="GO" id="GO:0006508">
    <property type="term" value="P:proteolysis"/>
    <property type="evidence" value="ECO:0007669"/>
    <property type="project" value="UniProtKB-KW"/>
</dbReference>
<feature type="binding site" evidence="15">
    <location>
        <position position="420"/>
    </location>
    <ligand>
        <name>Zn(2+)</name>
        <dbReference type="ChEBI" id="CHEBI:29105"/>
        <note>catalytic</note>
    </ligand>
</feature>
<evidence type="ECO:0000259" key="17">
    <source>
        <dbReference type="SMART" id="SM00382"/>
    </source>
</evidence>
<comment type="cofactor">
    <cofactor evidence="15">
        <name>Zn(2+)</name>
        <dbReference type="ChEBI" id="CHEBI:29105"/>
    </cofactor>
    <text evidence="15">Binds 1 zinc ion per subunit.</text>
</comment>
<evidence type="ECO:0000313" key="18">
    <source>
        <dbReference type="EMBL" id="PSR23051.1"/>
    </source>
</evidence>
<dbReference type="Pfam" id="PF00004">
    <property type="entry name" value="AAA"/>
    <property type="match status" value="1"/>
</dbReference>
<evidence type="ECO:0000256" key="2">
    <source>
        <dbReference type="ARBA" id="ARBA00010044"/>
    </source>
</evidence>
<evidence type="ECO:0000256" key="5">
    <source>
        <dbReference type="ARBA" id="ARBA00022692"/>
    </source>
</evidence>
<comment type="subcellular location">
    <subcellularLocation>
        <location evidence="15">Cell membrane</location>
        <topology evidence="15">Multi-pass membrane protein</topology>
        <orientation evidence="15">Cytoplasmic side</orientation>
    </subcellularLocation>
    <subcellularLocation>
        <location evidence="1">Membrane</location>
    </subcellularLocation>
</comment>
<keyword evidence="10 15" id="KW-0067">ATP-binding</keyword>
<dbReference type="SUPFAM" id="SSF52540">
    <property type="entry name" value="P-loop containing nucleoside triphosphate hydrolases"/>
    <property type="match status" value="1"/>
</dbReference>
<evidence type="ECO:0000313" key="19">
    <source>
        <dbReference type="Proteomes" id="UP000241848"/>
    </source>
</evidence>
<gene>
    <name evidence="15" type="primary">ftsH</name>
    <name evidence="18" type="ORF">C7B45_04565</name>
</gene>
<dbReference type="InterPro" id="IPR000642">
    <property type="entry name" value="Peptidase_M41"/>
</dbReference>
<evidence type="ECO:0000256" key="16">
    <source>
        <dbReference type="RuleBase" id="RU003651"/>
    </source>
</evidence>
<comment type="subunit">
    <text evidence="15">Homohexamer.</text>
</comment>
<dbReference type="FunFam" id="1.20.58.760:FF:000001">
    <property type="entry name" value="ATP-dependent zinc metalloprotease FtsH"/>
    <property type="match status" value="1"/>
</dbReference>
<name>A0A2T2WLD8_9FIRM</name>
<dbReference type="NCBIfam" id="TIGR01241">
    <property type="entry name" value="FtsH_fam"/>
    <property type="match status" value="1"/>
</dbReference>
<keyword evidence="5 15" id="KW-0812">Transmembrane</keyword>
<dbReference type="GO" id="GO:0004222">
    <property type="term" value="F:metalloendopeptidase activity"/>
    <property type="evidence" value="ECO:0007669"/>
    <property type="project" value="InterPro"/>
</dbReference>
<evidence type="ECO:0000256" key="15">
    <source>
        <dbReference type="HAMAP-Rule" id="MF_01458"/>
    </source>
</evidence>
<evidence type="ECO:0000256" key="12">
    <source>
        <dbReference type="ARBA" id="ARBA00023049"/>
    </source>
</evidence>
<dbReference type="GO" id="GO:0016887">
    <property type="term" value="F:ATP hydrolysis activity"/>
    <property type="evidence" value="ECO:0007669"/>
    <property type="project" value="UniProtKB-UniRule"/>
</dbReference>
<keyword evidence="8 15" id="KW-0378">Hydrolase</keyword>
<keyword evidence="18" id="KW-0131">Cell cycle</keyword>
<dbReference type="Pfam" id="PF01434">
    <property type="entry name" value="Peptidase_M41"/>
    <property type="match status" value="1"/>
</dbReference>
<dbReference type="SMART" id="SM00382">
    <property type="entry name" value="AAA"/>
    <property type="match status" value="1"/>
</dbReference>
<comment type="caution">
    <text evidence="18">The sequence shown here is derived from an EMBL/GenBank/DDBJ whole genome shotgun (WGS) entry which is preliminary data.</text>
</comment>
<dbReference type="EMBL" id="PXYV01000009">
    <property type="protein sequence ID" value="PSR23051.1"/>
    <property type="molecule type" value="Genomic_DNA"/>
</dbReference>
<keyword evidence="12 15" id="KW-0482">Metalloprotease</keyword>
<evidence type="ECO:0000256" key="8">
    <source>
        <dbReference type="ARBA" id="ARBA00022801"/>
    </source>
</evidence>
<evidence type="ECO:0000256" key="4">
    <source>
        <dbReference type="ARBA" id="ARBA00022670"/>
    </source>
</evidence>
<dbReference type="CDD" id="cd19501">
    <property type="entry name" value="RecA-like_FtsH"/>
    <property type="match status" value="1"/>
</dbReference>
<dbReference type="GO" id="GO:0030163">
    <property type="term" value="P:protein catabolic process"/>
    <property type="evidence" value="ECO:0007669"/>
    <property type="project" value="UniProtKB-UniRule"/>
</dbReference>
<dbReference type="Gene3D" id="1.20.58.760">
    <property type="entry name" value="Peptidase M41"/>
    <property type="match status" value="1"/>
</dbReference>
<sequence length="601" mass="66366">MQNRWLRGLLTIVFVVLVVSLLMEFFNAPSQPISQTPYSTLVHAIDNHRVSSASVDPATYEVQWVAANHDHYVTVYAPGTTDAISNRLNASGANVTIMKPAGSGVWLTVLGDILPLIVVVALLFFLMRQSQGGGNRMMSFGRSQARLVADNQPLVTFKDVAGVEEEKQELEEVVDFLRNPKRYLEMGARIPKGILLFGPPGTGKTLLARAVAGEAGVPFFSESGSGFVEMFVGVGASRVRDLFEQAKKNAPCIVFIDELDAVGRMRGAGYGGGNDEREQTLNQLLVEMDGFGVNEGIILMAATNRPDVLDPALLRPGRFDRQIVVHPPDLAGREQILRVHIANKPLAEDVDLKVIAKRTPGFTGADLANLANEAALLAARNRQRRISMNNFIEATERVMAGPQKKSRIITNFEKRVVAFHESGHTLVGMLVPHGDPIHKVTIVPRGMAMGYTLPVPAEDRYRITREQFLDKVAMSLGGRAAEQIVFGEISTGASDDLEKSTKMVRQMIMEYGMSEELGPLTYGRRSESVFLGRDLMRSRDYSDEVASKIDRAIRHVVMEQYERAKTILLQHRHVLNRLALALMEKETLESDELRAIVQATP</sequence>
<keyword evidence="13 15" id="KW-0472">Membrane</keyword>
<comment type="similarity">
    <text evidence="2 15">In the C-terminal section; belongs to the peptidase M41 family.</text>
</comment>